<dbReference type="InterPro" id="IPR011006">
    <property type="entry name" value="CheY-like_superfamily"/>
</dbReference>
<dbReference type="STRING" id="394193.SAMN04489732_105211"/>
<evidence type="ECO:0000313" key="7">
    <source>
        <dbReference type="Proteomes" id="UP000198582"/>
    </source>
</evidence>
<dbReference type="PIRSF" id="PIRSF036625">
    <property type="entry name" value="GAF_ANTAR"/>
    <property type="match status" value="1"/>
</dbReference>
<proteinExistence type="predicted"/>
<organism evidence="6 7">
    <name type="scientific">Amycolatopsis saalfeldensis</name>
    <dbReference type="NCBI Taxonomy" id="394193"/>
    <lineage>
        <taxon>Bacteria</taxon>
        <taxon>Bacillati</taxon>
        <taxon>Actinomycetota</taxon>
        <taxon>Actinomycetes</taxon>
        <taxon>Pseudonocardiales</taxon>
        <taxon>Pseudonocardiaceae</taxon>
        <taxon>Amycolatopsis</taxon>
    </lineage>
</organism>
<dbReference type="EMBL" id="FOEF01000005">
    <property type="protein sequence ID" value="SEP27321.1"/>
    <property type="molecule type" value="Genomic_DNA"/>
</dbReference>
<dbReference type="SUPFAM" id="SSF52172">
    <property type="entry name" value="CheY-like"/>
    <property type="match status" value="1"/>
</dbReference>
<evidence type="ECO:0000256" key="4">
    <source>
        <dbReference type="ARBA" id="ARBA00023163"/>
    </source>
</evidence>
<dbReference type="SUPFAM" id="SSF55781">
    <property type="entry name" value="GAF domain-like"/>
    <property type="match status" value="1"/>
</dbReference>
<gene>
    <name evidence="6" type="ORF">SAMN04489732_105211</name>
</gene>
<evidence type="ECO:0000256" key="3">
    <source>
        <dbReference type="ARBA" id="ARBA00023015"/>
    </source>
</evidence>
<dbReference type="Gene3D" id="3.30.450.40">
    <property type="match status" value="1"/>
</dbReference>
<dbReference type="GO" id="GO:0016301">
    <property type="term" value="F:kinase activity"/>
    <property type="evidence" value="ECO:0007669"/>
    <property type="project" value="UniProtKB-KW"/>
</dbReference>
<dbReference type="SMART" id="SM01012">
    <property type="entry name" value="ANTAR"/>
    <property type="match status" value="1"/>
</dbReference>
<evidence type="ECO:0000256" key="2">
    <source>
        <dbReference type="ARBA" id="ARBA00022777"/>
    </source>
</evidence>
<dbReference type="GO" id="GO:0003723">
    <property type="term" value="F:RNA binding"/>
    <property type="evidence" value="ECO:0007669"/>
    <property type="project" value="InterPro"/>
</dbReference>
<sequence>MTEGRLLETFVELADTLIDDFDVIEFLHLLSGRCVELLNVDAAGLLLANAAGELQLVASSDEEVRLLELFQLQGDEGPCLDAYRLRREVTNADLAALSGEWPKFAAAAADHGFRAVHALPVRLRSEVIGVLNLFSSAPGELGAGDLRAARAMVDVATIGLLQARMIRHHEVLVEQLQTALSSRVIIEQAKGFVAERLSLELDQAFAVLRRYARSHNRKLSAVAGDVVARSATVRELFERPAGR</sequence>
<keyword evidence="3" id="KW-0805">Transcription regulation</keyword>
<evidence type="ECO:0000256" key="1">
    <source>
        <dbReference type="ARBA" id="ARBA00022679"/>
    </source>
</evidence>
<evidence type="ECO:0000259" key="5">
    <source>
        <dbReference type="PROSITE" id="PS50921"/>
    </source>
</evidence>
<reference evidence="6 7" key="1">
    <citation type="submission" date="2016-10" db="EMBL/GenBank/DDBJ databases">
        <authorList>
            <person name="de Groot N.N."/>
        </authorList>
    </citation>
    <scope>NUCLEOTIDE SEQUENCE [LARGE SCALE GENOMIC DNA]</scope>
    <source>
        <strain evidence="6 7">DSM 44993</strain>
    </source>
</reference>
<dbReference type="Pfam" id="PF03861">
    <property type="entry name" value="ANTAR"/>
    <property type="match status" value="1"/>
</dbReference>
<dbReference type="InterPro" id="IPR003018">
    <property type="entry name" value="GAF"/>
</dbReference>
<dbReference type="InterPro" id="IPR029016">
    <property type="entry name" value="GAF-like_dom_sf"/>
</dbReference>
<dbReference type="RefSeq" id="WP_091617518.1">
    <property type="nucleotide sequence ID" value="NZ_FOEF01000005.1"/>
</dbReference>
<dbReference type="OrthoDB" id="3683444at2"/>
<dbReference type="AlphaFoldDB" id="A0A1H8WI48"/>
<dbReference type="PROSITE" id="PS50921">
    <property type="entry name" value="ANTAR"/>
    <property type="match status" value="1"/>
</dbReference>
<dbReference type="Proteomes" id="UP000198582">
    <property type="component" value="Unassembled WGS sequence"/>
</dbReference>
<name>A0A1H8WI48_9PSEU</name>
<keyword evidence="4" id="KW-0804">Transcription</keyword>
<keyword evidence="1" id="KW-0808">Transferase</keyword>
<dbReference type="Gene3D" id="1.10.10.10">
    <property type="entry name" value="Winged helix-like DNA-binding domain superfamily/Winged helix DNA-binding domain"/>
    <property type="match status" value="1"/>
</dbReference>
<accession>A0A1H8WI48</accession>
<protein>
    <submittedName>
        <fullName evidence="6">GAF domain-containing protein</fullName>
    </submittedName>
</protein>
<feature type="domain" description="ANTAR" evidence="5">
    <location>
        <begin position="166"/>
        <end position="227"/>
    </location>
</feature>
<dbReference type="InterPro" id="IPR005561">
    <property type="entry name" value="ANTAR"/>
</dbReference>
<dbReference type="InterPro" id="IPR012074">
    <property type="entry name" value="GAF_ANTAR"/>
</dbReference>
<dbReference type="InterPro" id="IPR036388">
    <property type="entry name" value="WH-like_DNA-bd_sf"/>
</dbReference>
<keyword evidence="2" id="KW-0418">Kinase</keyword>
<dbReference type="Pfam" id="PF13185">
    <property type="entry name" value="GAF_2"/>
    <property type="match status" value="1"/>
</dbReference>
<keyword evidence="7" id="KW-1185">Reference proteome</keyword>
<evidence type="ECO:0000313" key="6">
    <source>
        <dbReference type="EMBL" id="SEP27321.1"/>
    </source>
</evidence>